<proteinExistence type="predicted"/>
<dbReference type="EMBL" id="KV419442">
    <property type="protein sequence ID" value="KZS87902.1"/>
    <property type="molecule type" value="Genomic_DNA"/>
</dbReference>
<dbReference type="Proteomes" id="UP000076722">
    <property type="component" value="Unassembled WGS sequence"/>
</dbReference>
<accession>A0A164NPB7</accession>
<feature type="compositionally biased region" description="Low complexity" evidence="1">
    <location>
        <begin position="100"/>
        <end position="111"/>
    </location>
</feature>
<feature type="region of interest" description="Disordered" evidence="1">
    <location>
        <begin position="1"/>
        <end position="119"/>
    </location>
</feature>
<protein>
    <submittedName>
        <fullName evidence="2">Uncharacterized protein</fullName>
    </submittedName>
</protein>
<dbReference type="AlphaFoldDB" id="A0A164NPB7"/>
<evidence type="ECO:0000256" key="1">
    <source>
        <dbReference type="SAM" id="MobiDB-lite"/>
    </source>
</evidence>
<evidence type="ECO:0000313" key="2">
    <source>
        <dbReference type="EMBL" id="KZS87902.1"/>
    </source>
</evidence>
<organism evidence="2 3">
    <name type="scientific">Sistotremastrum niveocremeum HHB9708</name>
    <dbReference type="NCBI Taxonomy" id="1314777"/>
    <lineage>
        <taxon>Eukaryota</taxon>
        <taxon>Fungi</taxon>
        <taxon>Dikarya</taxon>
        <taxon>Basidiomycota</taxon>
        <taxon>Agaricomycotina</taxon>
        <taxon>Agaricomycetes</taxon>
        <taxon>Sistotremastrales</taxon>
        <taxon>Sistotremastraceae</taxon>
        <taxon>Sertulicium</taxon>
        <taxon>Sertulicium niveocremeum</taxon>
    </lineage>
</organism>
<name>A0A164NPB7_9AGAM</name>
<feature type="compositionally biased region" description="Basic and acidic residues" evidence="1">
    <location>
        <begin position="67"/>
        <end position="84"/>
    </location>
</feature>
<reference evidence="2 3" key="1">
    <citation type="journal article" date="2016" name="Mol. Biol. Evol.">
        <title>Comparative Genomics of Early-Diverging Mushroom-Forming Fungi Provides Insights into the Origins of Lignocellulose Decay Capabilities.</title>
        <authorList>
            <person name="Nagy L.G."/>
            <person name="Riley R."/>
            <person name="Tritt A."/>
            <person name="Adam C."/>
            <person name="Daum C."/>
            <person name="Floudas D."/>
            <person name="Sun H."/>
            <person name="Yadav J.S."/>
            <person name="Pangilinan J."/>
            <person name="Larsson K.H."/>
            <person name="Matsuura K."/>
            <person name="Barry K."/>
            <person name="Labutti K."/>
            <person name="Kuo R."/>
            <person name="Ohm R.A."/>
            <person name="Bhattacharya S.S."/>
            <person name="Shirouzu T."/>
            <person name="Yoshinaga Y."/>
            <person name="Martin F.M."/>
            <person name="Grigoriev I.V."/>
            <person name="Hibbett D.S."/>
        </authorList>
    </citation>
    <scope>NUCLEOTIDE SEQUENCE [LARGE SCALE GENOMIC DNA]</scope>
    <source>
        <strain evidence="2 3">HHB9708</strain>
    </source>
</reference>
<keyword evidence="3" id="KW-1185">Reference proteome</keyword>
<evidence type="ECO:0000313" key="3">
    <source>
        <dbReference type="Proteomes" id="UP000076722"/>
    </source>
</evidence>
<gene>
    <name evidence="2" type="ORF">SISNIDRAFT_460345</name>
</gene>
<sequence>MSSSYQDFHIDHPYAQTTRARPGHKPRNEELVTWPPPEMGYTHLEEGRSEQYLSSSAGRRRGKSAKTHSEPIRAMKDQLSKENSLEDATSSSIAKDNPVTSQSTKNKSSNSLPDELLAEPQDEDGFYEIYLSQNFSTVDLDVVCLLDRDTMWLPS</sequence>